<organism evidence="1 2">
    <name type="scientific">Puccinia triticina</name>
    <dbReference type="NCBI Taxonomy" id="208348"/>
    <lineage>
        <taxon>Eukaryota</taxon>
        <taxon>Fungi</taxon>
        <taxon>Dikarya</taxon>
        <taxon>Basidiomycota</taxon>
        <taxon>Pucciniomycotina</taxon>
        <taxon>Pucciniomycetes</taxon>
        <taxon>Pucciniales</taxon>
        <taxon>Pucciniaceae</taxon>
        <taxon>Puccinia</taxon>
    </lineage>
</organism>
<dbReference type="Proteomes" id="UP001164743">
    <property type="component" value="Chromosome 3A"/>
</dbReference>
<keyword evidence="2" id="KW-1185">Reference proteome</keyword>
<evidence type="ECO:0000313" key="2">
    <source>
        <dbReference type="Proteomes" id="UP001164743"/>
    </source>
</evidence>
<evidence type="ECO:0000313" key="1">
    <source>
        <dbReference type="EMBL" id="WAQ83199.1"/>
    </source>
</evidence>
<proteinExistence type="predicted"/>
<dbReference type="EMBL" id="CP110423">
    <property type="protein sequence ID" value="WAQ83199.1"/>
    <property type="molecule type" value="Genomic_DNA"/>
</dbReference>
<gene>
    <name evidence="1" type="ORF">PtA15_3A568</name>
</gene>
<dbReference type="RefSeq" id="XP_053018754.1">
    <property type="nucleotide sequence ID" value="XM_053167548.1"/>
</dbReference>
<sequence>MHSSKPWQRQAGHSRATEPPKLVQALRGRLLNRVDSVYQRGFDTILACKNFPLPSHPTPHSPHWVVVIAELSLNHPAASSVLCTGYPSLIKICALFLRKGHASDPVEVDECQLLASQVCQEFGASNTMVEEGTESERFLSMLGAPTIPCSFSLKSHWRHKELVPMSGMVIDSRPTVPGTSVSVIWTGLELFVLVPSSTSSSTSPSWAADTRNPLRLAHLLAHPSRSGSPTIWTVSFNEGFLNSQAMNVLSLDEAAADPSFSGIL</sequence>
<protein>
    <submittedName>
        <fullName evidence="1">Uncharacterized protein</fullName>
    </submittedName>
</protein>
<name>A0ABY7CER8_9BASI</name>
<dbReference type="GeneID" id="77808442"/>
<reference evidence="1" key="1">
    <citation type="submission" date="2022-10" db="EMBL/GenBank/DDBJ databases">
        <title>Puccinia triticina Genome sequencing and assembly.</title>
        <authorList>
            <person name="Li C."/>
        </authorList>
    </citation>
    <scope>NUCLEOTIDE SEQUENCE</scope>
    <source>
        <strain evidence="1">Pt15</strain>
    </source>
</reference>
<accession>A0ABY7CER8</accession>